<feature type="domain" description="NACHT N-terminal Helical" evidence="2">
    <location>
        <begin position="66"/>
        <end position="308"/>
    </location>
</feature>
<dbReference type="InterPro" id="IPR051082">
    <property type="entry name" value="Pentapeptide-BTB/POZ_domain"/>
</dbReference>
<evidence type="ECO:0000313" key="3">
    <source>
        <dbReference type="EMBL" id="MDJ1168003.1"/>
    </source>
</evidence>
<dbReference type="Proteomes" id="UP001235303">
    <property type="component" value="Unassembled WGS sequence"/>
</dbReference>
<feature type="region of interest" description="Disordered" evidence="1">
    <location>
        <begin position="1093"/>
        <end position="1144"/>
    </location>
</feature>
<evidence type="ECO:0000256" key="1">
    <source>
        <dbReference type="SAM" id="MobiDB-lite"/>
    </source>
</evidence>
<dbReference type="InterPro" id="IPR001646">
    <property type="entry name" value="5peptide_repeat"/>
</dbReference>
<evidence type="ECO:0000259" key="2">
    <source>
        <dbReference type="Pfam" id="PF22735"/>
    </source>
</evidence>
<dbReference type="Pfam" id="PF22735">
    <property type="entry name" value="NNH3"/>
    <property type="match status" value="1"/>
</dbReference>
<dbReference type="InterPro" id="IPR054568">
    <property type="entry name" value="NNH3"/>
</dbReference>
<feature type="compositionally biased region" description="Acidic residues" evidence="1">
    <location>
        <begin position="1099"/>
        <end position="1114"/>
    </location>
</feature>
<dbReference type="RefSeq" id="WP_283751771.1">
    <property type="nucleotide sequence ID" value="NZ_JAQOSP010000006.1"/>
</dbReference>
<dbReference type="PANTHER" id="PTHR14136">
    <property type="entry name" value="BTB_POZ DOMAIN-CONTAINING PROTEIN KCTD9"/>
    <property type="match status" value="1"/>
</dbReference>
<sequence>MNFKIYDWLQTSNIGLGSSQPSRSLVNSSSIPDRVRDSSYPAPINLHDLSQADLAGVAFRLVQSLHQQQLTSFHTNILAEFLERPLSIGRSHLRPLSQLTGAMIQVESQYKPMPRNHSTWLALEIAYLDGLENLLIQEETLCKPWLNRSWITQFTASPSTEQGNTPWVSQLEIIHRKRLTDLETEKILSNLAHAPIIGQIHQAIQAWFVANGAEERESQLLVQRLHQGLFGQLLKTVAQYHIYLPQLQKFVRIGDSSQGFYGVGSGDYELLEPASPGARAIIDLPREFYRADLQINLATPCFEESFAWSKLYIIPKGLLANSVASEKSMSLLDWANQQLADTYSLALIEGPSGLGKTRFCQWWAAEIAQTLYPEWMPIVISLGSIRLGNSLEETLDSAFKRAEFTRNDGWLKPGLPPCLLILDSLDSMPYACVGDDPYQKLLEQIAQFQQQHRDPRGWPRHKIVLTSRSDFRSRLALEQKIQNPGSQKPEADVGLLNGVLKTRFPLKISRFKLESMDLDAVQEWFKNWSKLQSREIAKSYFDFLKQAGLFSSKTTAKELAAMVRQPLMLYLLGVLHRDGFFEQDLIEIPFPGVKLELYDRLMTWLFGEITSGRLRGRQTQKLIRIGLGHAGRSQETISRFLKGRSPLNLRILCQNAALTLLQSGQQSLSSAHLRAKLNIPESEPLDLPSFLFQATAKPDRQTIQYQFTHRSFGEYLATEAIAKQLQPLLDPSQEIDLQTIAQILYPLLGFGLLPYNSEDMLLERLQRDQKNYPHSFNLTILCDRLDRFWASYCQGQWIDTPIPKQAYERFQSLGNPINLLQVDAVLGINLLLLLTVLARATSTPFYPCGIPDHLIPSEASTALDLNWQMDLKPLGRWLPYNPNQLIALAGRASILAPLTFWQRLGRDFHHLELPWVNLQHAILPKSHLQKTNLQGANLSGATLSGAQLQEINLSGADLSGADLSNANLSGANLSLANLTGAKLQGASLNSANFSNACLYQALIDPEHQNFIQSQGVFSTWEQYCAYQEASWTENASESNRAQSAPDADFFPLIEIAEDETVAFEPGTHFNRLDQSTIDDMEMSESGNDMLTAAYMPDQMPDDDGDPYEEEEESETVLYTSPPGEDADGEEEGSETVIYQPPGEG</sequence>
<keyword evidence="4" id="KW-1185">Reference proteome</keyword>
<dbReference type="Gene3D" id="3.40.50.300">
    <property type="entry name" value="P-loop containing nucleotide triphosphate hydrolases"/>
    <property type="match status" value="1"/>
</dbReference>
<dbReference type="EMBL" id="JAQOSP010000006">
    <property type="protein sequence ID" value="MDJ1168003.1"/>
    <property type="molecule type" value="Genomic_DNA"/>
</dbReference>
<name>A0ABT7AM75_9CYAN</name>
<dbReference type="SUPFAM" id="SSF52540">
    <property type="entry name" value="P-loop containing nucleoside triphosphate hydrolases"/>
    <property type="match status" value="1"/>
</dbReference>
<reference evidence="3 4" key="1">
    <citation type="submission" date="2023-01" db="EMBL/GenBank/DDBJ databases">
        <title>Novel diversity within Roseofilum (Cyanobacteria; Desertifilaceae) from marine benthic mats with descriptions of four novel species.</title>
        <authorList>
            <person name="Wang Y."/>
            <person name="Berthold D.E."/>
            <person name="Hu J."/>
            <person name="Lefler F.W."/>
            <person name="Laughinghouse H.D. IV."/>
        </authorList>
    </citation>
    <scope>NUCLEOTIDE SEQUENCE [LARGE SCALE GENOMIC DNA]</scope>
    <source>
        <strain evidence="3 4">BLCC-M154</strain>
    </source>
</reference>
<feature type="compositionally biased region" description="Acidic residues" evidence="1">
    <location>
        <begin position="1124"/>
        <end position="1133"/>
    </location>
</feature>
<dbReference type="Gene3D" id="2.160.20.80">
    <property type="entry name" value="E3 ubiquitin-protein ligase SopA"/>
    <property type="match status" value="1"/>
</dbReference>
<evidence type="ECO:0000313" key="4">
    <source>
        <dbReference type="Proteomes" id="UP001235303"/>
    </source>
</evidence>
<accession>A0ABT7AM75</accession>
<dbReference type="SUPFAM" id="SSF141571">
    <property type="entry name" value="Pentapeptide repeat-like"/>
    <property type="match status" value="1"/>
</dbReference>
<gene>
    <name evidence="3" type="ORF">PMG71_01020</name>
</gene>
<protein>
    <submittedName>
        <fullName evidence="3">Pentapeptide repeat-containing protein</fullName>
    </submittedName>
</protein>
<proteinExistence type="predicted"/>
<dbReference type="Pfam" id="PF00805">
    <property type="entry name" value="Pentapeptide"/>
    <property type="match status" value="1"/>
</dbReference>
<dbReference type="InterPro" id="IPR027417">
    <property type="entry name" value="P-loop_NTPase"/>
</dbReference>
<comment type="caution">
    <text evidence="3">The sequence shown here is derived from an EMBL/GenBank/DDBJ whole genome shotgun (WGS) entry which is preliminary data.</text>
</comment>
<organism evidence="3 4">
    <name type="scientific">Roseofilum acuticapitatum BLCC-M154</name>
    <dbReference type="NCBI Taxonomy" id="3022444"/>
    <lineage>
        <taxon>Bacteria</taxon>
        <taxon>Bacillati</taxon>
        <taxon>Cyanobacteriota</taxon>
        <taxon>Cyanophyceae</taxon>
        <taxon>Desertifilales</taxon>
        <taxon>Desertifilaceae</taxon>
        <taxon>Roseofilum</taxon>
        <taxon>Roseofilum acuticapitatum</taxon>
    </lineage>
</organism>
<dbReference type="PANTHER" id="PTHR14136:SF17">
    <property type="entry name" value="BTB_POZ DOMAIN-CONTAINING PROTEIN KCTD9"/>
    <property type="match status" value="1"/>
</dbReference>